<dbReference type="FunFam" id="3.90.1030.10:FF:000009">
    <property type="entry name" value="39S ribosomal protein L17, mitochondrial"/>
    <property type="match status" value="1"/>
</dbReference>
<comment type="similarity">
    <text evidence="1">Belongs to the bacterial ribosomal protein bL17 family.</text>
</comment>
<evidence type="ECO:0000256" key="1">
    <source>
        <dbReference type="ARBA" id="ARBA00008777"/>
    </source>
</evidence>
<evidence type="ECO:0000256" key="2">
    <source>
        <dbReference type="ARBA" id="ARBA00022980"/>
    </source>
</evidence>
<keyword evidence="3" id="KW-0687">Ribonucleoprotein</keyword>
<dbReference type="KEGG" id="hazt:108670436"/>
<evidence type="ECO:0000313" key="9">
    <source>
        <dbReference type="RefSeq" id="XP_018013399.1"/>
    </source>
</evidence>
<dbReference type="Gene3D" id="3.90.1030.10">
    <property type="entry name" value="Ribosomal protein L17"/>
    <property type="match status" value="1"/>
</dbReference>
<dbReference type="AlphaFoldDB" id="A0A6A0GZ08"/>
<dbReference type="GO" id="GO:0005762">
    <property type="term" value="C:mitochondrial large ribosomal subunit"/>
    <property type="evidence" value="ECO:0007669"/>
    <property type="project" value="TreeGrafter"/>
</dbReference>
<dbReference type="OMA" id="HKPTMEM"/>
<evidence type="ECO:0000256" key="3">
    <source>
        <dbReference type="ARBA" id="ARBA00023274"/>
    </source>
</evidence>
<sequence length="215" mass="24674">MKLLYRPRTVVTAEVAKLIPALRTAIRPKPLKLSNEEGTLGKLNSLSRLVTALVRDERVEHTYSTLSEARDYAERLIAVAIEHGDCHQPTMELADFWLKEKQLVHKLFKVLVPRFRDSTVSYTKMYKAPIAYPASKYEGGNLQARADLPQAILELRNNPLLPVLPRPTPTRNWIHNVLLEEARKEYSQEKRMGEEFAALERMQTMEDPGPDKEID</sequence>
<evidence type="ECO:0000256" key="4">
    <source>
        <dbReference type="ARBA" id="ARBA00035290"/>
    </source>
</evidence>
<dbReference type="RefSeq" id="XP_018013399.1">
    <property type="nucleotide sequence ID" value="XM_018157910.2"/>
</dbReference>
<dbReference type="GeneID" id="108670436"/>
<dbReference type="Pfam" id="PF01196">
    <property type="entry name" value="Ribosomal_L17"/>
    <property type="match status" value="1"/>
</dbReference>
<name>A0A6A0GZ08_HYAAZ</name>
<keyword evidence="8" id="KW-1185">Reference proteome</keyword>
<protein>
    <recommendedName>
        <fullName evidence="4">Large ribosomal subunit protein bL17m</fullName>
    </recommendedName>
    <alternativeName>
        <fullName evidence="5">39S ribosomal protein L17, mitochondrial</fullName>
    </alternativeName>
</protein>
<evidence type="ECO:0000313" key="7">
    <source>
        <dbReference type="EMBL" id="KAA0193491.1"/>
    </source>
</evidence>
<evidence type="ECO:0000256" key="6">
    <source>
        <dbReference type="SAM" id="MobiDB-lite"/>
    </source>
</evidence>
<evidence type="ECO:0000313" key="8">
    <source>
        <dbReference type="Proteomes" id="UP000694843"/>
    </source>
</evidence>
<accession>A0A6A0GZ08</accession>
<organism evidence="7">
    <name type="scientific">Hyalella azteca</name>
    <name type="common">Amphipod</name>
    <dbReference type="NCBI Taxonomy" id="294128"/>
    <lineage>
        <taxon>Eukaryota</taxon>
        <taxon>Metazoa</taxon>
        <taxon>Ecdysozoa</taxon>
        <taxon>Arthropoda</taxon>
        <taxon>Crustacea</taxon>
        <taxon>Multicrustacea</taxon>
        <taxon>Malacostraca</taxon>
        <taxon>Eumalacostraca</taxon>
        <taxon>Peracarida</taxon>
        <taxon>Amphipoda</taxon>
        <taxon>Senticaudata</taxon>
        <taxon>Talitrida</taxon>
        <taxon>Talitroidea</taxon>
        <taxon>Hyalellidae</taxon>
        <taxon>Hyalella</taxon>
    </lineage>
</organism>
<dbReference type="InterPro" id="IPR036373">
    <property type="entry name" value="Ribosomal_bL17_sf"/>
</dbReference>
<reference evidence="7" key="3">
    <citation type="submission" date="2019-06" db="EMBL/GenBank/DDBJ databases">
        <authorList>
            <person name="Poynton C."/>
            <person name="Hasenbein S."/>
            <person name="Benoit J.B."/>
            <person name="Sepulveda M.S."/>
            <person name="Poelchau M.F."/>
            <person name="Murali S.C."/>
            <person name="Chen S."/>
            <person name="Glastad K.M."/>
            <person name="Werren J.H."/>
            <person name="Vineis J.H."/>
            <person name="Bowen J.L."/>
            <person name="Friedrich M."/>
            <person name="Jones J."/>
            <person name="Robertson H.M."/>
            <person name="Feyereisen R."/>
            <person name="Mechler-Hickson A."/>
            <person name="Mathers N."/>
            <person name="Lee C.E."/>
            <person name="Colbourne J.K."/>
            <person name="Biales A."/>
            <person name="Johnston J.S."/>
            <person name="Wellborn G.A."/>
            <person name="Rosendale A.J."/>
            <person name="Cridge A.G."/>
            <person name="Munoz-Torres M.C."/>
            <person name="Bain P.A."/>
            <person name="Manny A.R."/>
            <person name="Major K.M."/>
            <person name="Lambert F.N."/>
            <person name="Vulpe C.D."/>
            <person name="Tuck P."/>
            <person name="Blalock B.J."/>
            <person name="Lin Y.-Y."/>
            <person name="Smith M.E."/>
            <person name="Ochoa-Acuna H."/>
            <person name="Chen M.-J.M."/>
            <person name="Childers C.P."/>
            <person name="Qu J."/>
            <person name="Dugan S."/>
            <person name="Lee S.L."/>
            <person name="Chao H."/>
            <person name="Dinh H."/>
            <person name="Han Y."/>
            <person name="Doddapaneni H."/>
            <person name="Worley K.C."/>
            <person name="Muzny D.M."/>
            <person name="Gibbs R.A."/>
            <person name="Richards S."/>
        </authorList>
    </citation>
    <scope>NUCLEOTIDE SEQUENCE</scope>
    <source>
        <strain evidence="7">HAZT.00-mixed</strain>
        <tissue evidence="7">Whole organism</tissue>
    </source>
</reference>
<dbReference type="GO" id="GO:0003735">
    <property type="term" value="F:structural constituent of ribosome"/>
    <property type="evidence" value="ECO:0007669"/>
    <property type="project" value="InterPro"/>
</dbReference>
<dbReference type="Proteomes" id="UP000694843">
    <property type="component" value="Unplaced"/>
</dbReference>
<dbReference type="EMBL" id="JQDR03010944">
    <property type="protein sequence ID" value="KAA0193491.1"/>
    <property type="molecule type" value="Genomic_DNA"/>
</dbReference>
<reference evidence="7" key="1">
    <citation type="submission" date="2014-08" db="EMBL/GenBank/DDBJ databases">
        <authorList>
            <person name="Murali S."/>
            <person name="Richards S."/>
            <person name="Bandaranaike D."/>
            <person name="Bellair M."/>
            <person name="Blankenburg K."/>
            <person name="Chao H."/>
            <person name="Dinh H."/>
            <person name="Doddapaneni H."/>
            <person name="Dugan-Rocha S."/>
            <person name="Elkadiri S."/>
            <person name="Gnanaolivu R."/>
            <person name="Hughes D."/>
            <person name="Lee S."/>
            <person name="Li M."/>
            <person name="Ming W."/>
            <person name="Munidasa M."/>
            <person name="Muniz J."/>
            <person name="Nguyen L."/>
            <person name="Osuji N."/>
            <person name="Pu L.-L."/>
            <person name="Puazo M."/>
            <person name="Skinner E."/>
            <person name="Qu C."/>
            <person name="Quiroz J."/>
            <person name="Raj R."/>
            <person name="Weissenberger G."/>
            <person name="Xin Y."/>
            <person name="Zou X."/>
            <person name="Han Y."/>
            <person name="Worley K."/>
            <person name="Muzny D."/>
            <person name="Gibbs R."/>
        </authorList>
    </citation>
    <scope>NUCLEOTIDE SEQUENCE</scope>
    <source>
        <strain evidence="7">HAZT.00-mixed</strain>
        <tissue evidence="7">Whole organism</tissue>
    </source>
</reference>
<keyword evidence="2 9" id="KW-0689">Ribosomal protein</keyword>
<dbReference type="InterPro" id="IPR000456">
    <property type="entry name" value="Ribosomal_bL17"/>
</dbReference>
<feature type="region of interest" description="Disordered" evidence="6">
    <location>
        <begin position="195"/>
        <end position="215"/>
    </location>
</feature>
<gene>
    <name evidence="9" type="primary">LOC108670436</name>
    <name evidence="7" type="ORF">HAZT_HAZT009667</name>
</gene>
<dbReference type="GO" id="GO:0006412">
    <property type="term" value="P:translation"/>
    <property type="evidence" value="ECO:0007669"/>
    <property type="project" value="InterPro"/>
</dbReference>
<dbReference type="PANTHER" id="PTHR14413">
    <property type="entry name" value="RIBOSOMAL PROTEIN L17"/>
    <property type="match status" value="1"/>
</dbReference>
<dbReference type="OrthoDB" id="275000at2759"/>
<reference evidence="7" key="2">
    <citation type="journal article" date="2018" name="Environ. Sci. Technol.">
        <title>The Toxicogenome of Hyalella azteca: A Model for Sediment Ecotoxicology and Evolutionary Toxicology.</title>
        <authorList>
            <person name="Poynton H.C."/>
            <person name="Hasenbein S."/>
            <person name="Benoit J.B."/>
            <person name="Sepulveda M.S."/>
            <person name="Poelchau M.F."/>
            <person name="Hughes D.S.T."/>
            <person name="Murali S.C."/>
            <person name="Chen S."/>
            <person name="Glastad K.M."/>
            <person name="Goodisman M.A.D."/>
            <person name="Werren J.H."/>
            <person name="Vineis J.H."/>
            <person name="Bowen J.L."/>
            <person name="Friedrich M."/>
            <person name="Jones J."/>
            <person name="Robertson H.M."/>
            <person name="Feyereisen R."/>
            <person name="Mechler-Hickson A."/>
            <person name="Mathers N."/>
            <person name="Lee C.E."/>
            <person name="Colbourne J.K."/>
            <person name="Biales A."/>
            <person name="Johnston J.S."/>
            <person name="Wellborn G.A."/>
            <person name="Rosendale A.J."/>
            <person name="Cridge A.G."/>
            <person name="Munoz-Torres M.C."/>
            <person name="Bain P.A."/>
            <person name="Manny A.R."/>
            <person name="Major K.M."/>
            <person name="Lambert F.N."/>
            <person name="Vulpe C.D."/>
            <person name="Tuck P."/>
            <person name="Blalock B.J."/>
            <person name="Lin Y.Y."/>
            <person name="Smith M.E."/>
            <person name="Ochoa-Acuna H."/>
            <person name="Chen M.M."/>
            <person name="Childers C.P."/>
            <person name="Qu J."/>
            <person name="Dugan S."/>
            <person name="Lee S.L."/>
            <person name="Chao H."/>
            <person name="Dinh H."/>
            <person name="Han Y."/>
            <person name="Doddapaneni H."/>
            <person name="Worley K.C."/>
            <person name="Muzny D.M."/>
            <person name="Gibbs R.A."/>
            <person name="Richards S."/>
        </authorList>
    </citation>
    <scope>NUCLEOTIDE SEQUENCE</scope>
    <source>
        <strain evidence="7">HAZT.00-mixed</strain>
        <tissue evidence="7">Whole organism</tissue>
    </source>
</reference>
<reference evidence="9" key="4">
    <citation type="submission" date="2025-04" db="UniProtKB">
        <authorList>
            <consortium name="RefSeq"/>
        </authorList>
    </citation>
    <scope>IDENTIFICATION</scope>
    <source>
        <tissue evidence="9">Whole organism</tissue>
    </source>
</reference>
<dbReference type="SUPFAM" id="SSF64263">
    <property type="entry name" value="Prokaryotic ribosomal protein L17"/>
    <property type="match status" value="1"/>
</dbReference>
<evidence type="ECO:0000256" key="5">
    <source>
        <dbReference type="ARBA" id="ARBA00035413"/>
    </source>
</evidence>
<dbReference type="Proteomes" id="UP000711488">
    <property type="component" value="Unassembled WGS sequence"/>
</dbReference>
<proteinExistence type="inferred from homology"/>
<dbReference type="PANTHER" id="PTHR14413:SF16">
    <property type="entry name" value="LARGE RIBOSOMAL SUBUNIT PROTEIN BL17M"/>
    <property type="match status" value="1"/>
</dbReference>
<dbReference type="CTD" id="63875"/>